<gene>
    <name evidence="2" type="ORF">ACFQ4G_00625</name>
</gene>
<dbReference type="EMBL" id="JBHTND010000001">
    <property type="protein sequence ID" value="MFD1300090.1"/>
    <property type="molecule type" value="Genomic_DNA"/>
</dbReference>
<accession>A0ABW3WT63</accession>
<keyword evidence="3" id="KW-1185">Reference proteome</keyword>
<evidence type="ECO:0000256" key="1">
    <source>
        <dbReference type="SAM" id="Phobius"/>
    </source>
</evidence>
<evidence type="ECO:0000313" key="2">
    <source>
        <dbReference type="EMBL" id="MFD1300090.1"/>
    </source>
</evidence>
<reference evidence="3" key="1">
    <citation type="journal article" date="2019" name="Int. J. Syst. Evol. Microbiol.">
        <title>The Global Catalogue of Microorganisms (GCM) 10K type strain sequencing project: providing services to taxonomists for standard genome sequencing and annotation.</title>
        <authorList>
            <consortium name="The Broad Institute Genomics Platform"/>
            <consortium name="The Broad Institute Genome Sequencing Center for Infectious Disease"/>
            <person name="Wu L."/>
            <person name="Ma J."/>
        </authorList>
    </citation>
    <scope>NUCLEOTIDE SEQUENCE [LARGE SCALE GENOMIC DNA]</scope>
    <source>
        <strain evidence="3">CCUG 56108</strain>
    </source>
</reference>
<sequence>MTRPASKPTLDSILENRRHMGITARDLTDGRDAGRADDGVQGFGSQAAWLLGILAGIVMILGTVLAVLALPPVLDCRNRSEQGFFVGQTYGKCVSTELSARWNRLEERVKMMVRRSGQ</sequence>
<protein>
    <submittedName>
        <fullName evidence="2">Uncharacterized protein</fullName>
    </submittedName>
</protein>
<keyword evidence="1" id="KW-0812">Transmembrane</keyword>
<name>A0ABW3WT63_9HYPH</name>
<keyword evidence="1" id="KW-1133">Transmembrane helix</keyword>
<evidence type="ECO:0000313" key="3">
    <source>
        <dbReference type="Proteomes" id="UP001597176"/>
    </source>
</evidence>
<keyword evidence="1" id="KW-0472">Membrane</keyword>
<dbReference type="Proteomes" id="UP001597176">
    <property type="component" value="Unassembled WGS sequence"/>
</dbReference>
<organism evidence="2 3">
    <name type="scientific">Methylobacterium marchantiae</name>
    <dbReference type="NCBI Taxonomy" id="600331"/>
    <lineage>
        <taxon>Bacteria</taxon>
        <taxon>Pseudomonadati</taxon>
        <taxon>Pseudomonadota</taxon>
        <taxon>Alphaproteobacteria</taxon>
        <taxon>Hyphomicrobiales</taxon>
        <taxon>Methylobacteriaceae</taxon>
        <taxon>Methylobacterium</taxon>
    </lineage>
</organism>
<dbReference type="RefSeq" id="WP_238207785.1">
    <property type="nucleotide sequence ID" value="NZ_JBHTND010000001.1"/>
</dbReference>
<comment type="caution">
    <text evidence="2">The sequence shown here is derived from an EMBL/GenBank/DDBJ whole genome shotgun (WGS) entry which is preliminary data.</text>
</comment>
<feature type="transmembrane region" description="Helical" evidence="1">
    <location>
        <begin position="47"/>
        <end position="70"/>
    </location>
</feature>
<proteinExistence type="predicted"/>